<name>A0A151NG52_ALLMI</name>
<accession>A0A151NG52</accession>
<protein>
    <submittedName>
        <fullName evidence="1">Uncharacterized protein</fullName>
    </submittedName>
</protein>
<evidence type="ECO:0000313" key="1">
    <source>
        <dbReference type="EMBL" id="KYO35806.1"/>
    </source>
</evidence>
<dbReference type="EMBL" id="AKHW03003120">
    <property type="protein sequence ID" value="KYO35806.1"/>
    <property type="molecule type" value="Genomic_DNA"/>
</dbReference>
<evidence type="ECO:0000313" key="2">
    <source>
        <dbReference type="Proteomes" id="UP000050525"/>
    </source>
</evidence>
<gene>
    <name evidence="1" type="ORF">Y1Q_0010226</name>
</gene>
<proteinExistence type="predicted"/>
<organism evidence="1 2">
    <name type="scientific">Alligator mississippiensis</name>
    <name type="common">American alligator</name>
    <dbReference type="NCBI Taxonomy" id="8496"/>
    <lineage>
        <taxon>Eukaryota</taxon>
        <taxon>Metazoa</taxon>
        <taxon>Chordata</taxon>
        <taxon>Craniata</taxon>
        <taxon>Vertebrata</taxon>
        <taxon>Euteleostomi</taxon>
        <taxon>Archelosauria</taxon>
        <taxon>Archosauria</taxon>
        <taxon>Crocodylia</taxon>
        <taxon>Alligatoridae</taxon>
        <taxon>Alligatorinae</taxon>
        <taxon>Alligator</taxon>
    </lineage>
</organism>
<reference evidence="1 2" key="1">
    <citation type="journal article" date="2012" name="Genome Biol.">
        <title>Sequencing three crocodilian genomes to illuminate the evolution of archosaurs and amniotes.</title>
        <authorList>
            <person name="St John J.A."/>
            <person name="Braun E.L."/>
            <person name="Isberg S.R."/>
            <person name="Miles L.G."/>
            <person name="Chong A.Y."/>
            <person name="Gongora J."/>
            <person name="Dalzell P."/>
            <person name="Moran C."/>
            <person name="Bed'hom B."/>
            <person name="Abzhanov A."/>
            <person name="Burgess S.C."/>
            <person name="Cooksey A.M."/>
            <person name="Castoe T.A."/>
            <person name="Crawford N.G."/>
            <person name="Densmore L.D."/>
            <person name="Drew J.C."/>
            <person name="Edwards S.V."/>
            <person name="Faircloth B.C."/>
            <person name="Fujita M.K."/>
            <person name="Greenwold M.J."/>
            <person name="Hoffmann F.G."/>
            <person name="Howard J.M."/>
            <person name="Iguchi T."/>
            <person name="Janes D.E."/>
            <person name="Khan S.Y."/>
            <person name="Kohno S."/>
            <person name="de Koning A.J."/>
            <person name="Lance S.L."/>
            <person name="McCarthy F.M."/>
            <person name="McCormack J.E."/>
            <person name="Merchant M.E."/>
            <person name="Peterson D.G."/>
            <person name="Pollock D.D."/>
            <person name="Pourmand N."/>
            <person name="Raney B.J."/>
            <person name="Roessler K.A."/>
            <person name="Sanford J.R."/>
            <person name="Sawyer R.H."/>
            <person name="Schmidt C.J."/>
            <person name="Triplett E.W."/>
            <person name="Tuberville T.D."/>
            <person name="Venegas-Anaya M."/>
            <person name="Howard J.T."/>
            <person name="Jarvis E.D."/>
            <person name="Guillette L.J.Jr."/>
            <person name="Glenn T.C."/>
            <person name="Green R.E."/>
            <person name="Ray D.A."/>
        </authorList>
    </citation>
    <scope>NUCLEOTIDE SEQUENCE [LARGE SCALE GENOMIC DNA]</scope>
    <source>
        <strain evidence="1">KSC_2009_1</strain>
    </source>
</reference>
<keyword evidence="2" id="KW-1185">Reference proteome</keyword>
<comment type="caution">
    <text evidence="1">The sequence shown here is derived from an EMBL/GenBank/DDBJ whole genome shotgun (WGS) entry which is preliminary data.</text>
</comment>
<dbReference type="Proteomes" id="UP000050525">
    <property type="component" value="Unassembled WGS sequence"/>
</dbReference>
<sequence>MHMTQHFLGLEPFLPTEEKSECVSCCSQELVLQWHRITCRVPILERYSAYSVALCDWLIIYHSAKVCQWSDK</sequence>
<dbReference type="AlphaFoldDB" id="A0A151NG52"/>